<feature type="transmembrane region" description="Helical" evidence="1">
    <location>
        <begin position="12"/>
        <end position="34"/>
    </location>
</feature>
<dbReference type="OrthoDB" id="9811293at2"/>
<keyword evidence="1" id="KW-0472">Membrane</keyword>
<sequence length="223" mass="25345">MYSYLSQLRSPAGQRVIFIVLPLMHLAGFIGLQFPPTQALFKALVPFHLLSSLGLLLLFHTDWNKNMFIFCAVAYFVGFMIEALGVHTGLIFGQYHYGATLGWKFIEIPLVIGANWLVLIYCAGIIANTWNQAPLTKALLAAMVVVALDILIEPVAIRLDFWQWANNTVPLQNYVAWYVVAFGLLWLFYKLPFHKQNRLAGLLLICQFAFFLSHNAAYFIEKQ</sequence>
<evidence type="ECO:0000313" key="2">
    <source>
        <dbReference type="EMBL" id="RDB06617.1"/>
    </source>
</evidence>
<feature type="transmembrane region" description="Helical" evidence="1">
    <location>
        <begin position="201"/>
        <end position="220"/>
    </location>
</feature>
<organism evidence="2 3">
    <name type="scientific">Runella aurantiaca</name>
    <dbReference type="NCBI Taxonomy" id="2282308"/>
    <lineage>
        <taxon>Bacteria</taxon>
        <taxon>Pseudomonadati</taxon>
        <taxon>Bacteroidota</taxon>
        <taxon>Cytophagia</taxon>
        <taxon>Cytophagales</taxon>
        <taxon>Spirosomataceae</taxon>
        <taxon>Runella</taxon>
    </lineage>
</organism>
<dbReference type="EMBL" id="QPIW01000004">
    <property type="protein sequence ID" value="RDB06617.1"/>
    <property type="molecule type" value="Genomic_DNA"/>
</dbReference>
<evidence type="ECO:0000313" key="3">
    <source>
        <dbReference type="Proteomes" id="UP000253141"/>
    </source>
</evidence>
<dbReference type="RefSeq" id="WP_114460516.1">
    <property type="nucleotide sequence ID" value="NZ_QPIW01000004.1"/>
</dbReference>
<comment type="caution">
    <text evidence="2">The sequence shown here is derived from an EMBL/GenBank/DDBJ whole genome shotgun (WGS) entry which is preliminary data.</text>
</comment>
<dbReference type="InterPro" id="IPR007354">
    <property type="entry name" value="CruF-like"/>
</dbReference>
<reference evidence="2 3" key="1">
    <citation type="submission" date="2018-07" db="EMBL/GenBank/DDBJ databases">
        <title>Genome analysis of Runella aurantiaca.</title>
        <authorList>
            <person name="Yang X."/>
        </authorList>
    </citation>
    <scope>NUCLEOTIDE SEQUENCE [LARGE SCALE GENOMIC DNA]</scope>
    <source>
        <strain evidence="2 3">YX9</strain>
    </source>
</reference>
<dbReference type="PANTHER" id="PTHR39419">
    <property type="entry name" value="SLL0814 PROTEIN"/>
    <property type="match status" value="1"/>
</dbReference>
<keyword evidence="3" id="KW-1185">Reference proteome</keyword>
<evidence type="ECO:0000256" key="1">
    <source>
        <dbReference type="SAM" id="Phobius"/>
    </source>
</evidence>
<gene>
    <name evidence="2" type="ORF">DVG78_07715</name>
</gene>
<dbReference type="Pfam" id="PF04240">
    <property type="entry name" value="Caroten_synth"/>
    <property type="match status" value="1"/>
</dbReference>
<name>A0A369IDX9_9BACT</name>
<proteinExistence type="predicted"/>
<protein>
    <submittedName>
        <fullName evidence="2">Carotenoid biosynthesis protein</fullName>
    </submittedName>
</protein>
<keyword evidence="1" id="KW-0812">Transmembrane</keyword>
<feature type="transmembrane region" description="Helical" evidence="1">
    <location>
        <begin position="105"/>
        <end position="126"/>
    </location>
</feature>
<feature type="transmembrane region" description="Helical" evidence="1">
    <location>
        <begin position="138"/>
        <end position="159"/>
    </location>
</feature>
<accession>A0A369IDX9</accession>
<dbReference type="PANTHER" id="PTHR39419:SF1">
    <property type="entry name" value="SLL0814 PROTEIN"/>
    <property type="match status" value="1"/>
</dbReference>
<keyword evidence="1" id="KW-1133">Transmembrane helix</keyword>
<dbReference type="AlphaFoldDB" id="A0A369IDX9"/>
<feature type="transmembrane region" description="Helical" evidence="1">
    <location>
        <begin position="67"/>
        <end position="93"/>
    </location>
</feature>
<feature type="transmembrane region" description="Helical" evidence="1">
    <location>
        <begin position="40"/>
        <end position="60"/>
    </location>
</feature>
<feature type="transmembrane region" description="Helical" evidence="1">
    <location>
        <begin position="171"/>
        <end position="189"/>
    </location>
</feature>
<dbReference type="Proteomes" id="UP000253141">
    <property type="component" value="Unassembled WGS sequence"/>
</dbReference>